<evidence type="ECO:0000313" key="1">
    <source>
        <dbReference type="EMBL" id="RNA18752.1"/>
    </source>
</evidence>
<name>A0A3M7R579_BRAPC</name>
<evidence type="ECO:0000313" key="2">
    <source>
        <dbReference type="Proteomes" id="UP000276133"/>
    </source>
</evidence>
<protein>
    <submittedName>
        <fullName evidence="1">Uncharacterized protein</fullName>
    </submittedName>
</protein>
<reference evidence="1 2" key="1">
    <citation type="journal article" date="2018" name="Sci. Rep.">
        <title>Genomic signatures of local adaptation to the degree of environmental predictability in rotifers.</title>
        <authorList>
            <person name="Franch-Gras L."/>
            <person name="Hahn C."/>
            <person name="Garcia-Roger E.M."/>
            <person name="Carmona M.J."/>
            <person name="Serra M."/>
            <person name="Gomez A."/>
        </authorList>
    </citation>
    <scope>NUCLEOTIDE SEQUENCE [LARGE SCALE GENOMIC DNA]</scope>
    <source>
        <strain evidence="1">HYR1</strain>
    </source>
</reference>
<sequence length="62" mass="6772">SFIFTALSFFINSPHNGQGVGSENLHKDFFTANFVSSLTTCLANAADLKKSDFSFTESNFNS</sequence>
<dbReference type="AlphaFoldDB" id="A0A3M7R579"/>
<keyword evidence="2" id="KW-1185">Reference proteome</keyword>
<feature type="non-terminal residue" evidence="1">
    <location>
        <position position="1"/>
    </location>
</feature>
<organism evidence="1 2">
    <name type="scientific">Brachionus plicatilis</name>
    <name type="common">Marine rotifer</name>
    <name type="synonym">Brachionus muelleri</name>
    <dbReference type="NCBI Taxonomy" id="10195"/>
    <lineage>
        <taxon>Eukaryota</taxon>
        <taxon>Metazoa</taxon>
        <taxon>Spiralia</taxon>
        <taxon>Gnathifera</taxon>
        <taxon>Rotifera</taxon>
        <taxon>Eurotatoria</taxon>
        <taxon>Monogononta</taxon>
        <taxon>Pseudotrocha</taxon>
        <taxon>Ploima</taxon>
        <taxon>Brachionidae</taxon>
        <taxon>Brachionus</taxon>
    </lineage>
</organism>
<gene>
    <name evidence="1" type="ORF">BpHYR1_024975</name>
</gene>
<dbReference type="Proteomes" id="UP000276133">
    <property type="component" value="Unassembled WGS sequence"/>
</dbReference>
<comment type="caution">
    <text evidence="1">The sequence shown here is derived from an EMBL/GenBank/DDBJ whole genome shotgun (WGS) entry which is preliminary data.</text>
</comment>
<proteinExistence type="predicted"/>
<dbReference type="EMBL" id="REGN01004176">
    <property type="protein sequence ID" value="RNA18752.1"/>
    <property type="molecule type" value="Genomic_DNA"/>
</dbReference>
<accession>A0A3M7R579</accession>